<dbReference type="RefSeq" id="XP_026606114.1">
    <property type="nucleotide sequence ID" value="XM_026745248.1"/>
</dbReference>
<sequence length="262" mass="28747">MTLNAPDSGKQSPRMDLLDPSFVAAVPSQPAKSIEEAEHAFARLEPFHPSSMDLPLGIQNHDSSPGAQMPNGSIPPAHAPNGSPPSSSANVYQPPILADWYPAYMECVRHFLNQAQHSAPVQSLAAYMNIRLPYQRANPIAHFDANLTENGQSCAQSSLRHYIRRLVATGNDTPGMLEAFFGPDWAPGVGGIAKQERLNYLFTAKSAGYAATKAAYDVLPDEQAPFLRPIRDATEEEIAMAEKCWSEWMAMEDWMVGPRSPW</sequence>
<evidence type="ECO:0000313" key="2">
    <source>
        <dbReference type="EMBL" id="RDW86590.1"/>
    </source>
</evidence>
<dbReference type="InterPro" id="IPR053267">
    <property type="entry name" value="Verrucosidin_biosynth-assoc"/>
</dbReference>
<dbReference type="OrthoDB" id="5335812at2759"/>
<dbReference type="Proteomes" id="UP000256690">
    <property type="component" value="Unassembled WGS sequence"/>
</dbReference>
<dbReference type="PANTHER" id="PTHR42087:SF2">
    <property type="match status" value="1"/>
</dbReference>
<keyword evidence="3" id="KW-1185">Reference proteome</keyword>
<accession>A0A3D8SJU3</accession>
<dbReference type="GeneID" id="38113602"/>
<protein>
    <submittedName>
        <fullName evidence="2">Uncharacterized protein</fullName>
    </submittedName>
</protein>
<proteinExistence type="predicted"/>
<reference evidence="2 3" key="1">
    <citation type="journal article" date="2018" name="IMA Fungus">
        <title>IMA Genome-F 9: Draft genome sequence of Annulohypoxylon stygium, Aspergillus mulundensis, Berkeleyomyces basicola (syn. Thielaviopsis basicola), Ceratocystis smalleyi, two Cercospora beticola strains, Coleophoma cylindrospora, Fusarium fracticaudum, Phialophora cf. hyalina, and Morchella septimelata.</title>
        <authorList>
            <person name="Wingfield B.D."/>
            <person name="Bills G.F."/>
            <person name="Dong Y."/>
            <person name="Huang W."/>
            <person name="Nel W.J."/>
            <person name="Swalarsk-Parry B.S."/>
            <person name="Vaghefi N."/>
            <person name="Wilken P.M."/>
            <person name="An Z."/>
            <person name="de Beer Z.W."/>
            <person name="De Vos L."/>
            <person name="Chen L."/>
            <person name="Duong T.A."/>
            <person name="Gao Y."/>
            <person name="Hammerbacher A."/>
            <person name="Kikkert J.R."/>
            <person name="Li Y."/>
            <person name="Li H."/>
            <person name="Li K."/>
            <person name="Li Q."/>
            <person name="Liu X."/>
            <person name="Ma X."/>
            <person name="Naidoo K."/>
            <person name="Pethybridge S.J."/>
            <person name="Sun J."/>
            <person name="Steenkamp E.T."/>
            <person name="van der Nest M.A."/>
            <person name="van Wyk S."/>
            <person name="Wingfield M.J."/>
            <person name="Xiong C."/>
            <person name="Yue Q."/>
            <person name="Zhang X."/>
        </authorList>
    </citation>
    <scope>NUCLEOTIDE SEQUENCE [LARGE SCALE GENOMIC DNA]</scope>
    <source>
        <strain evidence="2 3">DSM 5745</strain>
    </source>
</reference>
<organism evidence="2 3">
    <name type="scientific">Aspergillus mulundensis</name>
    <dbReference type="NCBI Taxonomy" id="1810919"/>
    <lineage>
        <taxon>Eukaryota</taxon>
        <taxon>Fungi</taxon>
        <taxon>Dikarya</taxon>
        <taxon>Ascomycota</taxon>
        <taxon>Pezizomycotina</taxon>
        <taxon>Eurotiomycetes</taxon>
        <taxon>Eurotiomycetidae</taxon>
        <taxon>Eurotiales</taxon>
        <taxon>Aspergillaceae</taxon>
        <taxon>Aspergillus</taxon>
        <taxon>Aspergillus subgen. Nidulantes</taxon>
    </lineage>
</organism>
<feature type="region of interest" description="Disordered" evidence="1">
    <location>
        <begin position="52"/>
        <end position="89"/>
    </location>
</feature>
<dbReference type="EMBL" id="PVWQ01000003">
    <property type="protein sequence ID" value="RDW86590.1"/>
    <property type="molecule type" value="Genomic_DNA"/>
</dbReference>
<gene>
    <name evidence="2" type="ORF">DSM5745_03232</name>
</gene>
<dbReference type="PANTHER" id="PTHR42087">
    <property type="entry name" value="ILP IS AN APOPTOSIS INHIBITOR"/>
    <property type="match status" value="1"/>
</dbReference>
<name>A0A3D8SJU3_9EURO</name>
<feature type="compositionally biased region" description="Low complexity" evidence="1">
    <location>
        <begin position="75"/>
        <end position="89"/>
    </location>
</feature>
<evidence type="ECO:0000313" key="3">
    <source>
        <dbReference type="Proteomes" id="UP000256690"/>
    </source>
</evidence>
<comment type="caution">
    <text evidence="2">The sequence shown here is derived from an EMBL/GenBank/DDBJ whole genome shotgun (WGS) entry which is preliminary data.</text>
</comment>
<dbReference type="AlphaFoldDB" id="A0A3D8SJU3"/>
<evidence type="ECO:0000256" key="1">
    <source>
        <dbReference type="SAM" id="MobiDB-lite"/>
    </source>
</evidence>